<dbReference type="PIRSF" id="PIRSF001191">
    <property type="entry name" value="Peptidase_M10A_matrix"/>
    <property type="match status" value="1"/>
</dbReference>
<dbReference type="InterPro" id="IPR024079">
    <property type="entry name" value="MetalloPept_cat_dom_sf"/>
</dbReference>
<evidence type="ECO:0000313" key="18">
    <source>
        <dbReference type="RefSeq" id="XP_013404684.1"/>
    </source>
</evidence>
<dbReference type="RefSeq" id="XP_013404684.1">
    <property type="nucleotide sequence ID" value="XM_013549230.1"/>
</dbReference>
<dbReference type="OrthoDB" id="406838at2759"/>
<keyword evidence="3 8" id="KW-0479">Metal-binding</keyword>
<comment type="cofactor">
    <cofactor evidence="9">
        <name>Ca(2+)</name>
        <dbReference type="ChEBI" id="CHEBI:29108"/>
    </cofactor>
    <text evidence="9">Can bind about 5 Ca(2+) ions per subunit.</text>
</comment>
<feature type="binding site" evidence="9">
    <location>
        <position position="358"/>
    </location>
    <ligand>
        <name>Ca(2+)</name>
        <dbReference type="ChEBI" id="CHEBI:29108"/>
        <label>3</label>
    </ligand>
</feature>
<feature type="binding site" evidence="9">
    <location>
        <position position="422"/>
    </location>
    <ligand>
        <name>Zn(2+)</name>
        <dbReference type="ChEBI" id="CHEBI:29105"/>
        <label>2</label>
        <note>catalytic</note>
    </ligand>
</feature>
<feature type="binding site" evidence="8">
    <location>
        <position position="404"/>
    </location>
    <ligand>
        <name>Zn(2+)</name>
        <dbReference type="ChEBI" id="CHEBI:29105"/>
        <label>2</label>
        <note>catalytic</note>
    </ligand>
</feature>
<feature type="signal peptide" evidence="12">
    <location>
        <begin position="1"/>
        <end position="23"/>
    </location>
</feature>
<dbReference type="InterPro" id="IPR021190">
    <property type="entry name" value="Pept_M10A"/>
</dbReference>
<sequence length="675" mass="77436">MTMNYSQLGHIFVFLLVLEAVWAEMMHMQRDFRDASKFNIYRKYQNQVTASIEAMGEEYLYKFDYMNCTTPSLRRKRREIPRFARSMVLPYKIRPFKSKVQEVIDAGSESDCSLEQKRKAISKLQSTFGLNVTGELDEKTLALMRKPRCGNSDKDIIKNVTALIDDTEEELSDTNTTATSLFNSATNGSSNNTSGTTPAPSEDGTTVASSSRQSILLSTIAPSSSEPDNSYTLRHRRKRQVDEIMQRLQGETQRELEKRAKIVHMVRRRRRRSAVMTQQRQPIGHLQGNDRVVTWRLTGSSSHIDVIWLRALISMAFRMWSEVSPLKFQELPVGHVQDLDISISFGRSVHNCPFVFDGPGGEVAHSRLFSINVEIHMDDDENYVNLPAGPTSGNEVNTMVVLLHEIGHSLGIQHIAHPFAVMVPLYDVAGATVELSEADRNVVLRMYGPCTSKMSTAFDWVRVRPDGTVFYNTYFFSAGSAYWMYLNSENRPRYGDPLEIQVEWQGVPDNLDTYLHLWYQKTDTYPSTMVNEQLFIKGDTVYVYDPAADKVKNTTTIQSRFGHAIPNNLDAACFENRGRSTVYFFKGKMVYTYNVHTGEVTTKSFTEQFPTMSNSEQLTGNIDACYYSYNTKHLYFIKDDKVWQNECFDVNQTQITNCLRYINKRSHRWRYLCEV</sequence>
<feature type="binding site" evidence="9">
    <location>
        <position position="523"/>
    </location>
    <ligand>
        <name>Ca(2+)</name>
        <dbReference type="ChEBI" id="CHEBI:29108"/>
        <label>4</label>
    </ligand>
</feature>
<name>A0A1S3J2Q3_LINAN</name>
<feature type="binding site" evidence="9">
    <location>
        <position position="350"/>
    </location>
    <ligand>
        <name>Zn(2+)</name>
        <dbReference type="ChEBI" id="CHEBI:29105"/>
        <label>1</label>
    </ligand>
</feature>
<dbReference type="OMA" id="CWLAAPW"/>
<dbReference type="PANTHER" id="PTHR10201">
    <property type="entry name" value="MATRIX METALLOPROTEINASE"/>
    <property type="match status" value="1"/>
</dbReference>
<evidence type="ECO:0000313" key="15">
    <source>
        <dbReference type="RefSeq" id="XP_013404681.1"/>
    </source>
</evidence>
<evidence type="ECO:0000256" key="7">
    <source>
        <dbReference type="PIRSR" id="PIRSR001191-1"/>
    </source>
</evidence>
<dbReference type="RefSeq" id="XP_013404681.1">
    <property type="nucleotide sequence ID" value="XM_013549227.1"/>
</dbReference>
<keyword evidence="12" id="KW-0732">Signal</keyword>
<feature type="binding site" evidence="8">
    <location>
        <position position="414"/>
    </location>
    <ligand>
        <name>Zn(2+)</name>
        <dbReference type="ChEBI" id="CHEBI:29105"/>
        <label>2</label>
        <note>catalytic</note>
    </ligand>
</feature>
<dbReference type="Proteomes" id="UP000085678">
    <property type="component" value="Unplaced"/>
</dbReference>
<gene>
    <name evidence="15 16 17 18 19" type="primary">LOC106169665</name>
</gene>
<feature type="domain" description="Peptidase metallopeptidase" evidence="13">
    <location>
        <begin position="283"/>
        <end position="449"/>
    </location>
</feature>
<dbReference type="InterPro" id="IPR036375">
    <property type="entry name" value="Hemopexin-like_dom_sf"/>
</dbReference>
<reference evidence="15 16" key="1">
    <citation type="submission" date="2025-04" db="UniProtKB">
        <authorList>
            <consortium name="RefSeq"/>
        </authorList>
    </citation>
    <scope>IDENTIFICATION</scope>
    <source>
        <tissue evidence="15 16">Gonads</tissue>
    </source>
</reference>
<dbReference type="PROSITE" id="PS51642">
    <property type="entry name" value="HEMOPEXIN_2"/>
    <property type="match status" value="1"/>
</dbReference>
<dbReference type="RefSeq" id="XP_013404685.1">
    <property type="nucleotide sequence ID" value="XM_013549231.1"/>
</dbReference>
<dbReference type="Gene3D" id="2.110.10.10">
    <property type="entry name" value="Hemopexin-like domain"/>
    <property type="match status" value="2"/>
</dbReference>
<dbReference type="GO" id="GO:0004222">
    <property type="term" value="F:metalloendopeptidase activity"/>
    <property type="evidence" value="ECO:0007669"/>
    <property type="project" value="InterPro"/>
</dbReference>
<dbReference type="InterPro" id="IPR006026">
    <property type="entry name" value="Peptidase_Metallo"/>
</dbReference>
<dbReference type="InterPro" id="IPR036365">
    <property type="entry name" value="PGBD-like_sf"/>
</dbReference>
<feature type="chain" id="PRO_5014545870" evidence="12">
    <location>
        <begin position="24"/>
        <end position="675"/>
    </location>
</feature>
<accession>A0A1S3J2Q3</accession>
<evidence type="ECO:0000256" key="11">
    <source>
        <dbReference type="SAM" id="MobiDB-lite"/>
    </source>
</evidence>
<dbReference type="Pfam" id="PF00413">
    <property type="entry name" value="Peptidase_M10"/>
    <property type="match status" value="1"/>
</dbReference>
<evidence type="ECO:0000256" key="5">
    <source>
        <dbReference type="ARBA" id="ARBA00022833"/>
    </source>
</evidence>
<feature type="binding site" evidence="9">
    <location>
        <position position="378"/>
    </location>
    <ligand>
        <name>Ca(2+)</name>
        <dbReference type="ChEBI" id="CHEBI:29108"/>
        <label>3</label>
    </ligand>
</feature>
<evidence type="ECO:0000313" key="19">
    <source>
        <dbReference type="RefSeq" id="XP_013404685.1"/>
    </source>
</evidence>
<feature type="binding site" evidence="9">
    <location>
        <position position="570"/>
    </location>
    <ligand>
        <name>Ca(2+)</name>
        <dbReference type="ChEBI" id="CHEBI:29108"/>
        <label>4</label>
    </ligand>
</feature>
<dbReference type="InterPro" id="IPR036366">
    <property type="entry name" value="PGBDSf"/>
</dbReference>
<dbReference type="GO" id="GO:0030574">
    <property type="term" value="P:collagen catabolic process"/>
    <property type="evidence" value="ECO:0007669"/>
    <property type="project" value="TreeGrafter"/>
</dbReference>
<dbReference type="GO" id="GO:0006508">
    <property type="term" value="P:proteolysis"/>
    <property type="evidence" value="ECO:0007669"/>
    <property type="project" value="UniProtKB-KW"/>
</dbReference>
<dbReference type="GO" id="GO:0030198">
    <property type="term" value="P:extracellular matrix organization"/>
    <property type="evidence" value="ECO:0007669"/>
    <property type="project" value="TreeGrafter"/>
</dbReference>
<dbReference type="PRINTS" id="PR00138">
    <property type="entry name" value="MATRIXIN"/>
</dbReference>
<feature type="compositionally biased region" description="Polar residues" evidence="11">
    <location>
        <begin position="173"/>
        <end position="182"/>
    </location>
</feature>
<evidence type="ECO:0000256" key="1">
    <source>
        <dbReference type="ARBA" id="ARBA00010370"/>
    </source>
</evidence>
<evidence type="ECO:0000313" key="14">
    <source>
        <dbReference type="Proteomes" id="UP000085678"/>
    </source>
</evidence>
<feature type="binding site" evidence="9">
    <location>
        <position position="379"/>
    </location>
    <ligand>
        <name>Ca(2+)</name>
        <dbReference type="ChEBI" id="CHEBI:29108"/>
        <label>1</label>
    </ligand>
</feature>
<feature type="region of interest" description="Disordered" evidence="11">
    <location>
        <begin position="170"/>
        <end position="238"/>
    </location>
</feature>
<evidence type="ECO:0000256" key="3">
    <source>
        <dbReference type="ARBA" id="ARBA00022723"/>
    </source>
</evidence>
<feature type="binding site" evidence="8">
    <location>
        <position position="408"/>
    </location>
    <ligand>
        <name>Zn(2+)</name>
        <dbReference type="ChEBI" id="CHEBI:29105"/>
        <label>2</label>
        <note>catalytic</note>
    </ligand>
</feature>
<dbReference type="SMART" id="SM00235">
    <property type="entry name" value="ZnMc"/>
    <property type="match status" value="1"/>
</dbReference>
<keyword evidence="2" id="KW-0645">Protease</keyword>
<feature type="binding site" evidence="9">
    <location>
        <position position="376"/>
    </location>
    <ligand>
        <name>Zn(2+)</name>
        <dbReference type="ChEBI" id="CHEBI:29105"/>
        <label>1</label>
    </ligand>
</feature>
<evidence type="ECO:0000313" key="17">
    <source>
        <dbReference type="RefSeq" id="XP_013404683.1"/>
    </source>
</evidence>
<feature type="repeat" description="Hemopexin" evidence="10">
    <location>
        <begin position="566"/>
        <end position="612"/>
    </location>
</feature>
<dbReference type="KEGG" id="lak:106169665"/>
<feature type="compositionally biased region" description="Polar residues" evidence="11">
    <location>
        <begin position="203"/>
        <end position="232"/>
    </location>
</feature>
<evidence type="ECO:0000259" key="13">
    <source>
        <dbReference type="SMART" id="SM00235"/>
    </source>
</evidence>
<feature type="binding site" evidence="9">
    <location>
        <position position="357"/>
    </location>
    <ligand>
        <name>Ca(2+)</name>
        <dbReference type="ChEBI" id="CHEBI:29108"/>
        <label>3</label>
    </ligand>
</feature>
<dbReference type="GO" id="GO:0031012">
    <property type="term" value="C:extracellular matrix"/>
    <property type="evidence" value="ECO:0007669"/>
    <property type="project" value="InterPro"/>
</dbReference>
<keyword evidence="4" id="KW-0378">Hydrolase</keyword>
<evidence type="ECO:0000313" key="16">
    <source>
        <dbReference type="RefSeq" id="XP_013404682.1"/>
    </source>
</evidence>
<dbReference type="STRING" id="7574.A0A1S3J2Q3"/>
<feature type="binding site" evidence="9">
    <location>
        <position position="381"/>
    </location>
    <ligand>
        <name>Ca(2+)</name>
        <dbReference type="ChEBI" id="CHEBI:29108"/>
        <label>3</label>
    </ligand>
</feature>
<dbReference type="Gene3D" id="1.10.101.10">
    <property type="entry name" value="PGBD-like superfamily/PGBD"/>
    <property type="match status" value="1"/>
</dbReference>
<proteinExistence type="inferred from homology"/>
<dbReference type="Gene3D" id="3.40.390.10">
    <property type="entry name" value="Collagenase (Catalytic Domain)"/>
    <property type="match status" value="1"/>
</dbReference>
<dbReference type="RefSeq" id="XP_013404683.1">
    <property type="nucleotide sequence ID" value="XM_013549229.1"/>
</dbReference>
<keyword evidence="14" id="KW-1185">Reference proteome</keyword>
<dbReference type="InterPro" id="IPR001818">
    <property type="entry name" value="Pept_M10_metallopeptidase"/>
</dbReference>
<feature type="binding site" evidence="9">
    <location>
        <position position="381"/>
    </location>
    <ligand>
        <name>Ca(2+)</name>
        <dbReference type="ChEBI" id="CHEBI:29108"/>
        <label>1</label>
    </ligand>
</feature>
<protein>
    <submittedName>
        <fullName evidence="15 16">Matrix metalloproteinase-21</fullName>
    </submittedName>
</protein>
<feature type="active site" evidence="7">
    <location>
        <position position="405"/>
    </location>
</feature>
<keyword evidence="6 15" id="KW-0482">Metalloprotease</keyword>
<evidence type="ECO:0000256" key="10">
    <source>
        <dbReference type="PROSITE-ProRule" id="PRU01011"/>
    </source>
</evidence>
<evidence type="ECO:0000256" key="4">
    <source>
        <dbReference type="ARBA" id="ARBA00022801"/>
    </source>
</evidence>
<dbReference type="RefSeq" id="XP_013404682.1">
    <property type="nucleotide sequence ID" value="XM_013549228.1"/>
</dbReference>
<keyword evidence="5 8" id="KW-0862">Zinc</keyword>
<organism evidence="14 19">
    <name type="scientific">Lingula anatina</name>
    <name type="common">Brachiopod</name>
    <name type="synonym">Lingula unguis</name>
    <dbReference type="NCBI Taxonomy" id="7574"/>
    <lineage>
        <taxon>Eukaryota</taxon>
        <taxon>Metazoa</taxon>
        <taxon>Spiralia</taxon>
        <taxon>Lophotrochozoa</taxon>
        <taxon>Brachiopoda</taxon>
        <taxon>Linguliformea</taxon>
        <taxon>Lingulata</taxon>
        <taxon>Lingulida</taxon>
        <taxon>Linguloidea</taxon>
        <taxon>Lingulidae</taxon>
        <taxon>Lingula</taxon>
    </lineage>
</organism>
<dbReference type="GO" id="GO:0008270">
    <property type="term" value="F:zinc ion binding"/>
    <property type="evidence" value="ECO:0007669"/>
    <property type="project" value="InterPro"/>
</dbReference>
<evidence type="ECO:0000256" key="6">
    <source>
        <dbReference type="ARBA" id="ARBA00023049"/>
    </source>
</evidence>
<feature type="binding site" evidence="9">
    <location>
        <position position="340"/>
    </location>
    <ligand>
        <name>Ca(2+)</name>
        <dbReference type="ChEBI" id="CHEBI:29108"/>
        <label>2</label>
    </ligand>
</feature>
<feature type="binding site" evidence="9">
    <location>
        <position position="572"/>
    </location>
    <ligand>
        <name>Ca(2+)</name>
        <dbReference type="ChEBI" id="CHEBI:29108"/>
        <label>5</label>
    </ligand>
</feature>
<keyword evidence="9" id="KW-0106">Calcium</keyword>
<dbReference type="InterPro" id="IPR018487">
    <property type="entry name" value="Hemopexin-like_repeat"/>
</dbReference>
<dbReference type="GeneID" id="106169665"/>
<dbReference type="PANTHER" id="PTHR10201:SF323">
    <property type="entry name" value="MATRIX METALLOPROTEINASE-21"/>
    <property type="match status" value="1"/>
</dbReference>
<comment type="similarity">
    <text evidence="1">Belongs to the peptidase M10A family.</text>
</comment>
<evidence type="ECO:0000256" key="2">
    <source>
        <dbReference type="ARBA" id="ARBA00022670"/>
    </source>
</evidence>
<dbReference type="SUPFAM" id="SSF47090">
    <property type="entry name" value="PGBD-like"/>
    <property type="match status" value="1"/>
</dbReference>
<comment type="cofactor">
    <cofactor evidence="9">
        <name>Zn(2+)</name>
        <dbReference type="ChEBI" id="CHEBI:29105"/>
    </cofactor>
    <text evidence="9">Binds 2 Zn(2+) ions per subunit.</text>
</comment>
<evidence type="ECO:0000256" key="9">
    <source>
        <dbReference type="PIRSR" id="PIRSR621190-2"/>
    </source>
</evidence>
<dbReference type="SUPFAM" id="SSF55486">
    <property type="entry name" value="Metalloproteases ('zincins'), catalytic domain"/>
    <property type="match status" value="1"/>
</dbReference>
<feature type="compositionally biased region" description="Low complexity" evidence="11">
    <location>
        <begin position="183"/>
        <end position="201"/>
    </location>
</feature>
<evidence type="ECO:0000256" key="8">
    <source>
        <dbReference type="PIRSR" id="PIRSR001191-2"/>
    </source>
</evidence>
<feature type="binding site" evidence="9">
    <location>
        <position position="365"/>
    </location>
    <ligand>
        <name>Zn(2+)</name>
        <dbReference type="ChEBI" id="CHEBI:29105"/>
        <label>1</label>
    </ligand>
</feature>
<dbReference type="SUPFAM" id="SSF50923">
    <property type="entry name" value="Hemopexin-like domain"/>
    <property type="match status" value="1"/>
</dbReference>
<evidence type="ECO:0000256" key="12">
    <source>
        <dbReference type="SAM" id="SignalP"/>
    </source>
</evidence>
<dbReference type="AlphaFoldDB" id="A0A1S3J2Q3"/>